<feature type="transmembrane region" description="Helical" evidence="1">
    <location>
        <begin position="150"/>
        <end position="170"/>
    </location>
</feature>
<evidence type="ECO:0000313" key="2">
    <source>
        <dbReference type="EMBL" id="MBM7643566.1"/>
    </source>
</evidence>
<proteinExistence type="predicted"/>
<dbReference type="EMBL" id="JAFBEH010000053">
    <property type="protein sequence ID" value="MBM7643566.1"/>
    <property type="molecule type" value="Genomic_DNA"/>
</dbReference>
<evidence type="ECO:0008006" key="4">
    <source>
        <dbReference type="Google" id="ProtNLM"/>
    </source>
</evidence>
<keyword evidence="1" id="KW-0812">Transmembrane</keyword>
<feature type="transmembrane region" description="Helical" evidence="1">
    <location>
        <begin position="74"/>
        <end position="97"/>
    </location>
</feature>
<feature type="transmembrane region" description="Helical" evidence="1">
    <location>
        <begin position="5"/>
        <end position="21"/>
    </location>
</feature>
<dbReference type="PANTHER" id="PTHR40448">
    <property type="entry name" value="TWO-COMPONENT SENSOR HISTIDINE KINASE"/>
    <property type="match status" value="1"/>
</dbReference>
<name>A0ABS2PUK8_9STRE</name>
<accession>A0ABS2PUK8</accession>
<feature type="transmembrane region" description="Helical" evidence="1">
    <location>
        <begin position="109"/>
        <end position="130"/>
    </location>
</feature>
<evidence type="ECO:0000256" key="1">
    <source>
        <dbReference type="SAM" id="Phobius"/>
    </source>
</evidence>
<keyword evidence="1" id="KW-1133">Transmembrane helix</keyword>
<dbReference type="PANTHER" id="PTHR40448:SF1">
    <property type="entry name" value="TWO-COMPONENT SENSOR HISTIDINE KINASE"/>
    <property type="match status" value="1"/>
</dbReference>
<feature type="transmembrane region" description="Helical" evidence="1">
    <location>
        <begin position="190"/>
        <end position="209"/>
    </location>
</feature>
<organism evidence="2 3">
    <name type="scientific">Streptococcus loxodontisalivarius</name>
    <dbReference type="NCBI Taxonomy" id="1349415"/>
    <lineage>
        <taxon>Bacteria</taxon>
        <taxon>Bacillati</taxon>
        <taxon>Bacillota</taxon>
        <taxon>Bacilli</taxon>
        <taxon>Lactobacillales</taxon>
        <taxon>Streptococcaceae</taxon>
        <taxon>Streptococcus</taxon>
    </lineage>
</organism>
<dbReference type="Proteomes" id="UP000697472">
    <property type="component" value="Unassembled WGS sequence"/>
</dbReference>
<evidence type="ECO:0000313" key="3">
    <source>
        <dbReference type="Proteomes" id="UP000697472"/>
    </source>
</evidence>
<sequence length="432" mass="50597">MAFYLYIVTVFVTEVFNYAIISRTSWKQLSRHWLIIFLAFLVTSLSQYYTSIIFDPIGLFVISSAIYPNSKRSINIFYAMYTYVLSDFLTWLIVLFIYKPLFSVTEDMIMVSSLMVSFSYVLSILLLLIIHRLFNMNFSLIRKIDNRNNLILLVINLAMISYYFLSEISFIIPRYTGIVLAISKITSKSVLIFIFWMLFLTASIMLNYYSKRRMAEAIKFEQDKHLEVLETYNSYIEQFYTNLRKLKHDYENILISLRDSIEVGNVNEVKEVYQDLAARSQSYLQESDGKIIQELIKINIPFIKLTLLENNILAQRKRVPVHLLVCRPIDGYATNLEVLSSVLDRLCKRAIYLAQENFSDVEIIVDSLEDGFSILLETRVYQASTAKDYVDAEENEQHLMSDNQELKVVQQSFISQNYFIQKMEVHLLEVTD</sequence>
<dbReference type="RefSeq" id="WP_205010408.1">
    <property type="nucleotide sequence ID" value="NZ_JAFBEH010000053.1"/>
</dbReference>
<feature type="transmembrane region" description="Helical" evidence="1">
    <location>
        <begin position="33"/>
        <end position="62"/>
    </location>
</feature>
<protein>
    <recommendedName>
        <fullName evidence="4">Histidine kinase</fullName>
    </recommendedName>
</protein>
<reference evidence="2 3" key="1">
    <citation type="submission" date="2021-01" db="EMBL/GenBank/DDBJ databases">
        <title>Genomic Encyclopedia of Type Strains, Phase IV (KMG-IV): sequencing the most valuable type-strain genomes for metagenomic binning, comparative biology and taxonomic classification.</title>
        <authorList>
            <person name="Goeker M."/>
        </authorList>
    </citation>
    <scope>NUCLEOTIDE SEQUENCE [LARGE SCALE GENOMIC DNA]</scope>
    <source>
        <strain evidence="2 3">DSM 27382</strain>
    </source>
</reference>
<comment type="caution">
    <text evidence="2">The sequence shown here is derived from an EMBL/GenBank/DDBJ whole genome shotgun (WGS) entry which is preliminary data.</text>
</comment>
<keyword evidence="3" id="KW-1185">Reference proteome</keyword>
<keyword evidence="1" id="KW-0472">Membrane</keyword>
<gene>
    <name evidence="2" type="ORF">JOC28_001877</name>
</gene>